<keyword evidence="5" id="KW-0813">Transport</keyword>
<feature type="compositionally biased region" description="Polar residues" evidence="13">
    <location>
        <begin position="340"/>
        <end position="371"/>
    </location>
</feature>
<evidence type="ECO:0000256" key="12">
    <source>
        <dbReference type="ARBA" id="ARBA00023242"/>
    </source>
</evidence>
<feature type="compositionally biased region" description="Low complexity" evidence="13">
    <location>
        <begin position="261"/>
        <end position="306"/>
    </location>
</feature>
<evidence type="ECO:0000313" key="15">
    <source>
        <dbReference type="EMBL" id="ODQ76768.1"/>
    </source>
</evidence>
<dbReference type="GO" id="GO:0044614">
    <property type="term" value="C:nuclear pore cytoplasmic filaments"/>
    <property type="evidence" value="ECO:0007669"/>
    <property type="project" value="TreeGrafter"/>
</dbReference>
<evidence type="ECO:0000256" key="3">
    <source>
        <dbReference type="ARBA" id="ARBA00004620"/>
    </source>
</evidence>
<dbReference type="PANTHER" id="PTHR23198:SF6">
    <property type="entry name" value="NUCLEAR PORE COMPLEX PROTEIN NUP98-NUP96"/>
    <property type="match status" value="1"/>
</dbReference>
<dbReference type="InterPro" id="IPR037665">
    <property type="entry name" value="Nucleoporin_S59-like"/>
</dbReference>
<dbReference type="GO" id="GO:0044613">
    <property type="term" value="C:nuclear pore central transport channel"/>
    <property type="evidence" value="ECO:0007669"/>
    <property type="project" value="UniProtKB-ARBA"/>
</dbReference>
<evidence type="ECO:0000256" key="1">
    <source>
        <dbReference type="ARBA" id="ARBA00004335"/>
    </source>
</evidence>
<evidence type="ECO:0000256" key="7">
    <source>
        <dbReference type="ARBA" id="ARBA00022813"/>
    </source>
</evidence>
<evidence type="ECO:0000313" key="16">
    <source>
        <dbReference type="Proteomes" id="UP000094385"/>
    </source>
</evidence>
<dbReference type="STRING" id="675824.A0A1E3QGN7"/>
<feature type="region of interest" description="Disordered" evidence="13">
    <location>
        <begin position="339"/>
        <end position="371"/>
    </location>
</feature>
<dbReference type="GO" id="GO:0003723">
    <property type="term" value="F:RNA binding"/>
    <property type="evidence" value="ECO:0007669"/>
    <property type="project" value="TreeGrafter"/>
</dbReference>
<keyword evidence="6" id="KW-0677">Repeat</keyword>
<feature type="region of interest" description="Disordered" evidence="13">
    <location>
        <begin position="423"/>
        <end position="451"/>
    </location>
</feature>
<keyword evidence="10" id="KW-0811">Translocation</keyword>
<evidence type="ECO:0000259" key="14">
    <source>
        <dbReference type="PROSITE" id="PS51434"/>
    </source>
</evidence>
<keyword evidence="12" id="KW-0539">Nucleus</keyword>
<dbReference type="FunFam" id="3.30.1610.10:FF:000003">
    <property type="entry name" value="Nucleoporin SONB, putative"/>
    <property type="match status" value="1"/>
</dbReference>
<dbReference type="InterPro" id="IPR021967">
    <property type="entry name" value="Nup98_C"/>
</dbReference>
<dbReference type="GO" id="GO:0017056">
    <property type="term" value="F:structural constituent of nuclear pore"/>
    <property type="evidence" value="ECO:0007669"/>
    <property type="project" value="InterPro"/>
</dbReference>
<keyword evidence="11" id="KW-0906">Nuclear pore complex</keyword>
<dbReference type="Gene3D" id="3.30.1610.10">
    <property type="entry name" value="Peptidase S59, nucleoporin"/>
    <property type="match status" value="1"/>
</dbReference>
<feature type="compositionally biased region" description="Low complexity" evidence="13">
    <location>
        <begin position="597"/>
        <end position="606"/>
    </location>
</feature>
<keyword evidence="9" id="KW-0653">Protein transport</keyword>
<comment type="similarity">
    <text evidence="4">Belongs to the nucleoporin GLFG family.</text>
</comment>
<dbReference type="GO" id="GO:0031965">
    <property type="term" value="C:nuclear membrane"/>
    <property type="evidence" value="ECO:0007669"/>
    <property type="project" value="UniProtKB-SubCell"/>
</dbReference>
<feature type="region of interest" description="Disordered" evidence="13">
    <location>
        <begin position="28"/>
        <end position="140"/>
    </location>
</feature>
<evidence type="ECO:0000256" key="10">
    <source>
        <dbReference type="ARBA" id="ARBA00023010"/>
    </source>
</evidence>
<gene>
    <name evidence="15" type="ORF">LIPSTDRAFT_67751</name>
</gene>
<dbReference type="GO" id="GO:0006606">
    <property type="term" value="P:protein import into nucleus"/>
    <property type="evidence" value="ECO:0007669"/>
    <property type="project" value="UniProtKB-ARBA"/>
</dbReference>
<dbReference type="FunFam" id="1.10.10.2360:FF:000001">
    <property type="entry name" value="Nuclear pore complex protein Nup98-Nup96"/>
    <property type="match status" value="1"/>
</dbReference>
<feature type="compositionally biased region" description="Polar residues" evidence="13">
    <location>
        <begin position="37"/>
        <end position="50"/>
    </location>
</feature>
<accession>A0A1E3QGN7</accession>
<evidence type="ECO:0000256" key="4">
    <source>
        <dbReference type="ARBA" id="ARBA00008926"/>
    </source>
</evidence>
<keyword evidence="7" id="KW-0068">Autocatalytic cleavage</keyword>
<feature type="compositionally biased region" description="Pro residues" evidence="13">
    <location>
        <begin position="684"/>
        <end position="693"/>
    </location>
</feature>
<name>A0A1E3QGN7_LIPST</name>
<dbReference type="GO" id="GO:0034398">
    <property type="term" value="P:telomere tethering at nuclear periphery"/>
    <property type="evidence" value="ECO:0007669"/>
    <property type="project" value="TreeGrafter"/>
</dbReference>
<reference evidence="15 16" key="1">
    <citation type="journal article" date="2016" name="Proc. Natl. Acad. Sci. U.S.A.">
        <title>Comparative genomics of biotechnologically important yeasts.</title>
        <authorList>
            <person name="Riley R."/>
            <person name="Haridas S."/>
            <person name="Wolfe K.H."/>
            <person name="Lopes M.R."/>
            <person name="Hittinger C.T."/>
            <person name="Goeker M."/>
            <person name="Salamov A.A."/>
            <person name="Wisecaver J.H."/>
            <person name="Long T.M."/>
            <person name="Calvey C.H."/>
            <person name="Aerts A.L."/>
            <person name="Barry K.W."/>
            <person name="Choi C."/>
            <person name="Clum A."/>
            <person name="Coughlan A.Y."/>
            <person name="Deshpande S."/>
            <person name="Douglass A.P."/>
            <person name="Hanson S.J."/>
            <person name="Klenk H.-P."/>
            <person name="LaButti K.M."/>
            <person name="Lapidus A."/>
            <person name="Lindquist E.A."/>
            <person name="Lipzen A.M."/>
            <person name="Meier-Kolthoff J.P."/>
            <person name="Ohm R.A."/>
            <person name="Otillar R.P."/>
            <person name="Pangilinan J.L."/>
            <person name="Peng Y."/>
            <person name="Rokas A."/>
            <person name="Rosa C.A."/>
            <person name="Scheuner C."/>
            <person name="Sibirny A.A."/>
            <person name="Slot J.C."/>
            <person name="Stielow J.B."/>
            <person name="Sun H."/>
            <person name="Kurtzman C.P."/>
            <person name="Blackwell M."/>
            <person name="Grigoriev I.V."/>
            <person name="Jeffries T.W."/>
        </authorList>
    </citation>
    <scope>NUCLEOTIDE SEQUENCE [LARGE SCALE GENOMIC DNA]</scope>
    <source>
        <strain evidence="15 16">NRRL Y-11557</strain>
    </source>
</reference>
<dbReference type="Pfam" id="PF12110">
    <property type="entry name" value="Nup96"/>
    <property type="match status" value="1"/>
</dbReference>
<dbReference type="PANTHER" id="PTHR23198">
    <property type="entry name" value="NUCLEOPORIN"/>
    <property type="match status" value="1"/>
</dbReference>
<feature type="domain" description="Peptidase S59" evidence="14">
    <location>
        <begin position="854"/>
        <end position="997"/>
    </location>
</feature>
<keyword evidence="8" id="KW-0509">mRNA transport</keyword>
<organism evidence="15 16">
    <name type="scientific">Lipomyces starkeyi NRRL Y-11557</name>
    <dbReference type="NCBI Taxonomy" id="675824"/>
    <lineage>
        <taxon>Eukaryota</taxon>
        <taxon>Fungi</taxon>
        <taxon>Dikarya</taxon>
        <taxon>Ascomycota</taxon>
        <taxon>Saccharomycotina</taxon>
        <taxon>Lipomycetes</taxon>
        <taxon>Lipomycetales</taxon>
        <taxon>Lipomycetaceae</taxon>
        <taxon>Lipomyces</taxon>
    </lineage>
</organism>
<dbReference type="Pfam" id="PF13634">
    <property type="entry name" value="Nucleoporin_FG"/>
    <property type="match status" value="4"/>
</dbReference>
<feature type="compositionally biased region" description="Polar residues" evidence="13">
    <location>
        <begin position="607"/>
        <end position="619"/>
    </location>
</feature>
<evidence type="ECO:0000256" key="11">
    <source>
        <dbReference type="ARBA" id="ARBA00023132"/>
    </source>
</evidence>
<evidence type="ECO:0000256" key="6">
    <source>
        <dbReference type="ARBA" id="ARBA00022737"/>
    </source>
</evidence>
<dbReference type="GO" id="GO:0000973">
    <property type="term" value="P:post-transcriptional tethering of RNA polymerase II gene DNA at nuclear periphery"/>
    <property type="evidence" value="ECO:0007669"/>
    <property type="project" value="TreeGrafter"/>
</dbReference>
<evidence type="ECO:0000256" key="2">
    <source>
        <dbReference type="ARBA" id="ARBA00004567"/>
    </source>
</evidence>
<feature type="compositionally biased region" description="Polar residues" evidence="13">
    <location>
        <begin position="123"/>
        <end position="140"/>
    </location>
</feature>
<evidence type="ECO:0000256" key="8">
    <source>
        <dbReference type="ARBA" id="ARBA00022816"/>
    </source>
</evidence>
<evidence type="ECO:0000256" key="5">
    <source>
        <dbReference type="ARBA" id="ARBA00022448"/>
    </source>
</evidence>
<sequence length="1843" mass="195825">MFGQSSGTGSAFGGFGANNANNNTSSLFGSSGTSTTPAFGSNTATSSTSPFGQSSGFGGTNTSGTGVFGQNANQSSGFGGFGNTSRPTFGSSSTGFGGSGGLFGGSNTTQNTTSPFGTGGAFGSTNNTATNTSPFGQTNAASTGTGLFGSAAKPASAFGGFGSNTNTGASTGATNTGFGGGFGSSIGTTNQGTTVPFEPVQEKEASSNVTNAFQSISCMPAYQKFSFEELREQDYAQGRRYGNASGAGAFGKPTGFGTGTFGQTNTFGQPSTSTGGTGLFGSTTGQPGTFGSSTSAFGSNSSNTSGGLFGQKPASSGLFGSTSTSNNTGTGLFGNTSNTAGFGSNSTPTFGQTNTNAFGGTSAFGQNTTTQNKPAFGTGFGGFGSSNTATTSAPAFGTNTPAFGSNTTNTGTGLFGNTANNTTTSTFGQPATTGTSTFGGFGMNSNTTTSQPPAYGAFGGTANAQNKPTFGTGFGTASNTTTGTTPSLFGQQQNPPNKPLFGGGFGQTQTQQPATGGGLFAPSAPQTGTSLFSTTNTATGSGTGLFGNVGASQQSSAPGGGLFGVKPQTSLFGNNQTQNTGTSLFGGNTATTGGFGTQTGTSLFGGNTQPQTGPLFGNSQIGGVGAQQAPLQASIDQNPFGSNPLFNYSNQPMTSSPGPIATPISSSSAQKKKPAMLPTYKLSPRPPSSPRPKPAATRSVSGGSTTPAPTLSSTRSLLFDGLADKAILSSEAFSPRNDIRKLVIDRKVTEADILSGGADMTKYHETTPNYQEKRVAFSDTKETKENSTTSFPTTATSTILKSSISNPGISPAEPPSTLKPASLSTEKAKHIPPTTGHNPNVLGTISGSSPVVEDDGYWSSPSASVLRKMSLKELESVANYKVGRKGYGEVSFNRPVDLSAFAHPEQIPGQLVLFGPKTCTVYPDDSIKPEQGKGLNVPATITLEKCYPVAKDTKQPITEVDHPLVPVHIERLRKMKDTQFITYIADSGTWVFSIEHFSIWGLVDDDDEYDAPVEPVKLPPPAVVASQPFPAFRFAQSQSQGLNYSPMKTDEISPVKQTPQHMQDLSMSSTEYDSGRARLPGDWNVESSYDFKPEDSPLRSKSFLAARGTFQSREVTPSFEMKSPMIGDISAGQSYSEDDEIISDEDKELYDDEDAHQLHSMMNDEVVVTEDSRAMEQYEGEEAMESSIDVPIGRSWLEQLKFARVGRSMWAVVDAEKKELMACTKQSSRLEEYKFTFADLDAELFGGDSFFDRGSGQRSDRDIVAPRSGTSPKFSADGRIFTVSGNKLFTKRLDNFILDSNSNSSFDFLSVYLSNSTAVLRDGELPLFKPNPSLSFGNILDFYLCSTNADQRVIDVWKLASILFDDPPLDIESLNPEADKEIAVELLRKARLSALFENLVEKGVANDLSSLPREETVFTLLSGHQIEEACIEAVKDKNLHLATLLPLIGGDADFRRDIKNQINDWVTKNVLSEIPTSIRKVYELLSGNTSLAKSSVGGFAEDKVPEICVSKGLDWRRAFGLRLWYEVYEEDNIEKAVKKYQMAFENLTDVQSPIPGYLQAESAVDNSKRDILYELLKLYADSSYPLSLAVLPTNISPLPLNFAVSWQLFNIFVRVKRIRHVDGELLAAGDELSADFAWQLESAGRWKDALFVLLHIEDPVIARQSVQEFLNRHVPDIQKVTEDEEYLLNVLRVPKVMILTAKALYARYIHESVKEAHYLLEASEWNEAHSVIIHTVGPKAVISESLDDLLTLLSRFKDVTGISNWKVGGQVYLDYINVVKTAKDENVDLWWPKDIRGLPVQGISLEDSLERLRSSLRLIDYASLGFTSMVAVQEMARIVGVDV</sequence>
<dbReference type="InterPro" id="IPR036903">
    <property type="entry name" value="Nup98_auto-Pept-S59_dom_sf"/>
</dbReference>
<comment type="subcellular location">
    <subcellularLocation>
        <location evidence="1">Nucleus membrane</location>
        <topology evidence="1">Peripheral membrane protein</topology>
        <orientation evidence="1">Cytoplasmic side</orientation>
    </subcellularLocation>
    <subcellularLocation>
        <location evidence="3">Nucleus membrane</location>
        <topology evidence="3">Peripheral membrane protein</topology>
        <orientation evidence="3">Nucleoplasmic side</orientation>
    </subcellularLocation>
    <subcellularLocation>
        <location evidence="2">Nucleus</location>
        <location evidence="2">Nuclear pore complex</location>
    </subcellularLocation>
</comment>
<dbReference type="Gene3D" id="1.10.10.2360">
    <property type="match status" value="1"/>
</dbReference>
<dbReference type="PROSITE" id="PS51434">
    <property type="entry name" value="NUP_C"/>
    <property type="match status" value="1"/>
</dbReference>
<dbReference type="GO" id="GO:0006406">
    <property type="term" value="P:mRNA export from nucleus"/>
    <property type="evidence" value="ECO:0007669"/>
    <property type="project" value="UniProtKB-ARBA"/>
</dbReference>
<dbReference type="SUPFAM" id="SSF82215">
    <property type="entry name" value="C-terminal autoproteolytic domain of nucleoporin nup98"/>
    <property type="match status" value="1"/>
</dbReference>
<dbReference type="EMBL" id="KV454289">
    <property type="protein sequence ID" value="ODQ76768.1"/>
    <property type="molecule type" value="Genomic_DNA"/>
</dbReference>
<dbReference type="Gene3D" id="1.25.40.690">
    <property type="match status" value="1"/>
</dbReference>
<dbReference type="Proteomes" id="UP000094385">
    <property type="component" value="Unassembled WGS sequence"/>
</dbReference>
<evidence type="ECO:0000256" key="13">
    <source>
        <dbReference type="SAM" id="MobiDB-lite"/>
    </source>
</evidence>
<protein>
    <recommendedName>
        <fullName evidence="14">Peptidase S59 domain-containing protein</fullName>
    </recommendedName>
</protein>
<proteinExistence type="inferred from homology"/>
<dbReference type="Pfam" id="PF04096">
    <property type="entry name" value="Nucleoporin2"/>
    <property type="match status" value="1"/>
</dbReference>
<dbReference type="InterPro" id="IPR025574">
    <property type="entry name" value="Nucleoporin_FG_rpt"/>
</dbReference>
<feature type="compositionally biased region" description="Polar residues" evidence="13">
    <location>
        <begin position="698"/>
        <end position="713"/>
    </location>
</feature>
<feature type="region of interest" description="Disordered" evidence="13">
    <location>
        <begin position="597"/>
        <end position="713"/>
    </location>
</feature>
<keyword evidence="16" id="KW-1185">Reference proteome</keyword>
<feature type="compositionally biased region" description="Gly residues" evidence="13">
    <location>
        <begin position="95"/>
        <end position="104"/>
    </location>
</feature>
<dbReference type="GO" id="GO:0008139">
    <property type="term" value="F:nuclear localization sequence binding"/>
    <property type="evidence" value="ECO:0007669"/>
    <property type="project" value="TreeGrafter"/>
</dbReference>
<dbReference type="OrthoDB" id="3797628at2759"/>
<feature type="compositionally biased region" description="Polar residues" evidence="13">
    <location>
        <begin position="629"/>
        <end position="669"/>
    </location>
</feature>
<feature type="region of interest" description="Disordered" evidence="13">
    <location>
        <begin position="255"/>
        <end position="309"/>
    </location>
</feature>
<dbReference type="InterPro" id="IPR007230">
    <property type="entry name" value="Nup98_auto-Pept-S59_dom"/>
</dbReference>
<evidence type="ECO:0000256" key="9">
    <source>
        <dbReference type="ARBA" id="ARBA00022927"/>
    </source>
</evidence>